<gene>
    <name evidence="9" type="ORF">BRADI_2g22310v3</name>
</gene>
<evidence type="ECO:0000256" key="1">
    <source>
        <dbReference type="ARBA" id="ARBA00004123"/>
    </source>
</evidence>
<dbReference type="KEGG" id="bdi:104583143"/>
<evidence type="ECO:0000256" key="4">
    <source>
        <dbReference type="ARBA" id="ARBA00023163"/>
    </source>
</evidence>
<feature type="compositionally biased region" description="Low complexity" evidence="7">
    <location>
        <begin position="237"/>
        <end position="250"/>
    </location>
</feature>
<evidence type="ECO:0000313" key="10">
    <source>
        <dbReference type="EnsemblPlants" id="KQK05758"/>
    </source>
</evidence>
<keyword evidence="11" id="KW-1185">Reference proteome</keyword>
<dbReference type="GO" id="GO:0005634">
    <property type="term" value="C:nucleus"/>
    <property type="evidence" value="ECO:0007669"/>
    <property type="project" value="UniProtKB-SubCell"/>
</dbReference>
<evidence type="ECO:0000256" key="7">
    <source>
        <dbReference type="SAM" id="MobiDB-lite"/>
    </source>
</evidence>
<dbReference type="Pfam" id="PF13724">
    <property type="entry name" value="DNA_binding_2"/>
    <property type="match status" value="1"/>
</dbReference>
<evidence type="ECO:0000256" key="2">
    <source>
        <dbReference type="ARBA" id="ARBA00022491"/>
    </source>
</evidence>
<dbReference type="PROSITE" id="PS51754">
    <property type="entry name" value="OVATE"/>
    <property type="match status" value="1"/>
</dbReference>
<feature type="region of interest" description="Disordered" evidence="7">
    <location>
        <begin position="26"/>
        <end position="136"/>
    </location>
</feature>
<feature type="compositionally biased region" description="Basic residues" evidence="7">
    <location>
        <begin position="251"/>
        <end position="261"/>
    </location>
</feature>
<evidence type="ECO:0000313" key="9">
    <source>
        <dbReference type="EMBL" id="KQK05758.1"/>
    </source>
</evidence>
<dbReference type="Gramene" id="KQK05758">
    <property type="protein sequence ID" value="KQK05758"/>
    <property type="gene ID" value="BRADI_2g22310v3"/>
</dbReference>
<comment type="subcellular location">
    <subcellularLocation>
        <location evidence="1 6">Nucleus</location>
    </subcellularLocation>
</comment>
<protein>
    <recommendedName>
        <fullName evidence="6">Transcription repressor</fullName>
    </recommendedName>
    <alternativeName>
        <fullName evidence="6">Ovate family protein</fullName>
    </alternativeName>
</protein>
<dbReference type="GO" id="GO:0045892">
    <property type="term" value="P:negative regulation of DNA-templated transcription"/>
    <property type="evidence" value="ECO:0007669"/>
    <property type="project" value="UniProtKB-UniRule"/>
</dbReference>
<evidence type="ECO:0000256" key="3">
    <source>
        <dbReference type="ARBA" id="ARBA00023015"/>
    </source>
</evidence>
<dbReference type="PANTHER" id="PTHR33057">
    <property type="entry name" value="TRANSCRIPTION REPRESSOR OFP7-RELATED"/>
    <property type="match status" value="1"/>
</dbReference>
<reference evidence="9" key="2">
    <citation type="submission" date="2017-06" db="EMBL/GenBank/DDBJ databases">
        <title>WGS assembly of Brachypodium distachyon.</title>
        <authorList>
            <consortium name="The International Brachypodium Initiative"/>
            <person name="Lucas S."/>
            <person name="Harmon-Smith M."/>
            <person name="Lail K."/>
            <person name="Tice H."/>
            <person name="Grimwood J."/>
            <person name="Bruce D."/>
            <person name="Barry K."/>
            <person name="Shu S."/>
            <person name="Lindquist E."/>
            <person name="Wang M."/>
            <person name="Pitluck S."/>
            <person name="Vogel J.P."/>
            <person name="Garvin D.F."/>
            <person name="Mockler T.C."/>
            <person name="Schmutz J."/>
            <person name="Rokhsar D."/>
            <person name="Bevan M.W."/>
        </authorList>
    </citation>
    <scope>NUCLEOTIDE SEQUENCE</scope>
    <source>
        <strain evidence="9">Bd21</strain>
    </source>
</reference>
<reference evidence="10" key="3">
    <citation type="submission" date="2018-08" db="UniProtKB">
        <authorList>
            <consortium name="EnsemblPlants"/>
        </authorList>
    </citation>
    <scope>IDENTIFICATION</scope>
    <source>
        <strain evidence="10">cv. Bd21</strain>
    </source>
</reference>
<feature type="compositionally biased region" description="Pro residues" evidence="7">
    <location>
        <begin position="282"/>
        <end position="295"/>
    </location>
</feature>
<dbReference type="InterPro" id="IPR038933">
    <property type="entry name" value="Ovate"/>
</dbReference>
<evidence type="ECO:0000259" key="8">
    <source>
        <dbReference type="PROSITE" id="PS51754"/>
    </source>
</evidence>
<dbReference type="OrthoDB" id="1928390at2759"/>
<keyword evidence="3 6" id="KW-0805">Transcription regulation</keyword>
<keyword evidence="5 6" id="KW-0539">Nucleus</keyword>
<dbReference type="InterPro" id="IPR006458">
    <property type="entry name" value="Ovate_C"/>
</dbReference>
<evidence type="ECO:0000313" key="11">
    <source>
        <dbReference type="Proteomes" id="UP000008810"/>
    </source>
</evidence>
<dbReference type="AlphaFoldDB" id="A0A0Q3MNN2"/>
<keyword evidence="2 6" id="KW-0678">Repressor</keyword>
<dbReference type="Pfam" id="PF04844">
    <property type="entry name" value="Ovate"/>
    <property type="match status" value="1"/>
</dbReference>
<dbReference type="NCBIfam" id="TIGR01568">
    <property type="entry name" value="A_thal_3678"/>
    <property type="match status" value="1"/>
</dbReference>
<keyword evidence="4 6" id="KW-0804">Transcription</keyword>
<dbReference type="InterPro" id="IPR025830">
    <property type="entry name" value="DNA_bnd_dom_ovate"/>
</dbReference>
<dbReference type="EMBL" id="CM000881">
    <property type="protein sequence ID" value="KQK05758.1"/>
    <property type="molecule type" value="Genomic_DNA"/>
</dbReference>
<comment type="function">
    <text evidence="6">Transcriptional repressor that regulates multiple aspects of plant growth and development.</text>
</comment>
<feature type="region of interest" description="Disordered" evidence="7">
    <location>
        <begin position="203"/>
        <end position="301"/>
    </location>
</feature>
<accession>A0A0Q3MNN2</accession>
<reference evidence="9 10" key="1">
    <citation type="journal article" date="2010" name="Nature">
        <title>Genome sequencing and analysis of the model grass Brachypodium distachyon.</title>
        <authorList>
            <consortium name="International Brachypodium Initiative"/>
        </authorList>
    </citation>
    <scope>NUCLEOTIDE SEQUENCE [LARGE SCALE GENOMIC DNA]</scope>
    <source>
        <strain evidence="9 10">Bd21</strain>
    </source>
</reference>
<sequence length="372" mass="41219">MAGGQRRSFRMSDMIPNAWFYKLRDMRARGGRGRGPAAARRSLSARWEDREVQQQQQQPSSRWNREVSVQQPPPPSSPSPGNREDAVVDVLQQPAMARKGSPPIHLHRASYYTATRDRELAPPRRRRHRAPAAHGEKESFVVQAPVSVSPRRRRDMSIDDLDAAVFQKPMVIADPSDDDNNNEGNVIATEEHIVIDLVRDKSTPETQSVPVLPPIVTTPVKKPQAELPDAMATGAGSASEKSNPRRSSSSKPRRVKTRATRSPRLAAPATAARKGAQSNWTAPPPASPPPPSSPEPEPDPILDSYAVVVLSSDIRKDFRESMEEMIADKGIRDAADLEDLLACYLVLNEAKFHEIIVEVFEEIWISLANARP</sequence>
<dbReference type="EnsemblPlants" id="KQK05758">
    <property type="protein sequence ID" value="KQK05758"/>
    <property type="gene ID" value="BRADI_2g22310v3"/>
</dbReference>
<proteinExistence type="predicted"/>
<evidence type="ECO:0000256" key="5">
    <source>
        <dbReference type="ARBA" id="ARBA00023242"/>
    </source>
</evidence>
<dbReference type="ExpressionAtlas" id="A0A0Q3MNN2">
    <property type="expression patterns" value="baseline"/>
</dbReference>
<dbReference type="PANTHER" id="PTHR33057:SF194">
    <property type="entry name" value="TRANSCRIPTION REPRESSOR"/>
    <property type="match status" value="1"/>
</dbReference>
<dbReference type="GO" id="GO:0003677">
    <property type="term" value="F:DNA binding"/>
    <property type="evidence" value="ECO:0007669"/>
    <property type="project" value="InterPro"/>
</dbReference>
<feature type="domain" description="OVATE" evidence="8">
    <location>
        <begin position="307"/>
        <end position="366"/>
    </location>
</feature>
<evidence type="ECO:0000256" key="6">
    <source>
        <dbReference type="RuleBase" id="RU367028"/>
    </source>
</evidence>
<organism evidence="9">
    <name type="scientific">Brachypodium distachyon</name>
    <name type="common">Purple false brome</name>
    <name type="synonym">Trachynia distachya</name>
    <dbReference type="NCBI Taxonomy" id="15368"/>
    <lineage>
        <taxon>Eukaryota</taxon>
        <taxon>Viridiplantae</taxon>
        <taxon>Streptophyta</taxon>
        <taxon>Embryophyta</taxon>
        <taxon>Tracheophyta</taxon>
        <taxon>Spermatophyta</taxon>
        <taxon>Magnoliopsida</taxon>
        <taxon>Liliopsida</taxon>
        <taxon>Poales</taxon>
        <taxon>Poaceae</taxon>
        <taxon>BOP clade</taxon>
        <taxon>Pooideae</taxon>
        <taxon>Stipodae</taxon>
        <taxon>Brachypodieae</taxon>
        <taxon>Brachypodium</taxon>
    </lineage>
</organism>
<name>A0A0Q3MNN2_BRADI</name>
<dbReference type="Proteomes" id="UP000008810">
    <property type="component" value="Chromosome 2"/>
</dbReference>
<dbReference type="STRING" id="15368.A0A0Q3MNN2"/>